<evidence type="ECO:0000313" key="2">
    <source>
        <dbReference type="EMBL" id="KAL0171176.1"/>
    </source>
</evidence>
<comment type="caution">
    <text evidence="2">The sequence shown here is derived from an EMBL/GenBank/DDBJ whole genome shotgun (WGS) entry which is preliminary data.</text>
</comment>
<accession>A0ABD0PC29</accession>
<feature type="compositionally biased region" description="Polar residues" evidence="1">
    <location>
        <begin position="39"/>
        <end position="51"/>
    </location>
</feature>
<dbReference type="AlphaFoldDB" id="A0ABD0PC29"/>
<dbReference type="Proteomes" id="UP001529510">
    <property type="component" value="Unassembled WGS sequence"/>
</dbReference>
<proteinExistence type="predicted"/>
<name>A0ABD0PC29_CIRMR</name>
<evidence type="ECO:0000256" key="1">
    <source>
        <dbReference type="SAM" id="MobiDB-lite"/>
    </source>
</evidence>
<sequence>VRIREASGLPLNLSNFVFCQYTFWEQAEPTVAPPIVSPDTPSSQTADAHFT</sequence>
<protein>
    <submittedName>
        <fullName evidence="2">Uncharacterized protein</fullName>
    </submittedName>
</protein>
<dbReference type="EMBL" id="JAMKFB020000016">
    <property type="protein sequence ID" value="KAL0171176.1"/>
    <property type="molecule type" value="Genomic_DNA"/>
</dbReference>
<organism evidence="2 3">
    <name type="scientific">Cirrhinus mrigala</name>
    <name type="common">Mrigala</name>
    <dbReference type="NCBI Taxonomy" id="683832"/>
    <lineage>
        <taxon>Eukaryota</taxon>
        <taxon>Metazoa</taxon>
        <taxon>Chordata</taxon>
        <taxon>Craniata</taxon>
        <taxon>Vertebrata</taxon>
        <taxon>Euteleostomi</taxon>
        <taxon>Actinopterygii</taxon>
        <taxon>Neopterygii</taxon>
        <taxon>Teleostei</taxon>
        <taxon>Ostariophysi</taxon>
        <taxon>Cypriniformes</taxon>
        <taxon>Cyprinidae</taxon>
        <taxon>Labeoninae</taxon>
        <taxon>Labeonini</taxon>
        <taxon>Cirrhinus</taxon>
    </lineage>
</organism>
<feature type="region of interest" description="Disordered" evidence="1">
    <location>
        <begin position="32"/>
        <end position="51"/>
    </location>
</feature>
<gene>
    <name evidence="2" type="ORF">M9458_031487</name>
</gene>
<feature type="non-terminal residue" evidence="2">
    <location>
        <position position="1"/>
    </location>
</feature>
<feature type="non-terminal residue" evidence="2">
    <location>
        <position position="51"/>
    </location>
</feature>
<reference evidence="2 3" key="1">
    <citation type="submission" date="2024-05" db="EMBL/GenBank/DDBJ databases">
        <title>Genome sequencing and assembly of Indian major carp, Cirrhinus mrigala (Hamilton, 1822).</title>
        <authorList>
            <person name="Mohindra V."/>
            <person name="Chowdhury L.M."/>
            <person name="Lal K."/>
            <person name="Jena J.K."/>
        </authorList>
    </citation>
    <scope>NUCLEOTIDE SEQUENCE [LARGE SCALE GENOMIC DNA]</scope>
    <source>
        <strain evidence="2">CM1030</strain>
        <tissue evidence="2">Blood</tissue>
    </source>
</reference>
<evidence type="ECO:0000313" key="3">
    <source>
        <dbReference type="Proteomes" id="UP001529510"/>
    </source>
</evidence>
<keyword evidence="3" id="KW-1185">Reference proteome</keyword>